<dbReference type="Pfam" id="PF12833">
    <property type="entry name" value="HTH_18"/>
    <property type="match status" value="1"/>
</dbReference>
<dbReference type="InterPro" id="IPR018060">
    <property type="entry name" value="HTH_AraC"/>
</dbReference>
<evidence type="ECO:0000259" key="4">
    <source>
        <dbReference type="PROSITE" id="PS01124"/>
    </source>
</evidence>
<evidence type="ECO:0000256" key="2">
    <source>
        <dbReference type="ARBA" id="ARBA00023125"/>
    </source>
</evidence>
<dbReference type="Gene3D" id="1.10.10.60">
    <property type="entry name" value="Homeodomain-like"/>
    <property type="match status" value="1"/>
</dbReference>
<dbReference type="AlphaFoldDB" id="A0A078MTJ4"/>
<dbReference type="PANTHER" id="PTHR46796:SF15">
    <property type="entry name" value="BLL1074 PROTEIN"/>
    <property type="match status" value="1"/>
</dbReference>
<evidence type="ECO:0000256" key="3">
    <source>
        <dbReference type="ARBA" id="ARBA00023163"/>
    </source>
</evidence>
<dbReference type="PANTHER" id="PTHR46796">
    <property type="entry name" value="HTH-TYPE TRANSCRIPTIONAL ACTIVATOR RHAS-RELATED"/>
    <property type="match status" value="1"/>
</dbReference>
<dbReference type="InterPro" id="IPR050204">
    <property type="entry name" value="AraC_XylS_family_regulators"/>
</dbReference>
<dbReference type="GO" id="GO:0043565">
    <property type="term" value="F:sequence-specific DNA binding"/>
    <property type="evidence" value="ECO:0007669"/>
    <property type="project" value="InterPro"/>
</dbReference>
<dbReference type="InterPro" id="IPR009057">
    <property type="entry name" value="Homeodomain-like_sf"/>
</dbReference>
<dbReference type="PATRIC" id="fig|1461584.3.peg.2983"/>
<keyword evidence="1" id="KW-0805">Transcription regulation</keyword>
<dbReference type="Pfam" id="PF20240">
    <property type="entry name" value="DUF6597"/>
    <property type="match status" value="1"/>
</dbReference>
<gene>
    <name evidence="5" type="primary">rhaS</name>
    <name evidence="5" type="ORF">BN1051_03007</name>
</gene>
<dbReference type="SUPFAM" id="SSF46689">
    <property type="entry name" value="Homeodomain-like"/>
    <property type="match status" value="1"/>
</dbReference>
<dbReference type="EMBL" id="LN483072">
    <property type="protein sequence ID" value="CEA09635.1"/>
    <property type="molecule type" value="Genomic_DNA"/>
</dbReference>
<dbReference type="PROSITE" id="PS00041">
    <property type="entry name" value="HTH_ARAC_FAMILY_1"/>
    <property type="match status" value="1"/>
</dbReference>
<keyword evidence="3" id="KW-0804">Transcription</keyword>
<accession>A0A078MTJ4</accession>
<reference evidence="5" key="1">
    <citation type="submission" date="2014-07" db="EMBL/GenBank/DDBJ databases">
        <authorList>
            <person name="Urmite Genomes Urmite Genomes"/>
        </authorList>
    </citation>
    <scope>NUCLEOTIDE SEQUENCE</scope>
    <source>
        <strain evidence="5">11W110_air</strain>
    </source>
</reference>
<sequence length="267" mass="28808">MDQEWRGLLYPTRLPSFHRLPAPPALADRVRWFWIPEWSLGPGRASRQEVLPFPALNLVVEPGGVSLSGPATRRSHRDLTGTGWAVGLLLRPAAVPHLTDDPQALRDREVPYPAPELHAAVSAAMADSAAAGADDGAGRRERAAAAAAAWLTASVSPPDADGALANRLEELIQFTAAVTRVDQAAQLLGISVRTAQRLARRHVGLPPLAMIRRYRLQEAAERLRTDPGVTIADVAADLGYVDHAHLTADFRQVLGFTPSGYRRSARG</sequence>
<dbReference type="PROSITE" id="PS01124">
    <property type="entry name" value="HTH_ARAC_FAMILY_2"/>
    <property type="match status" value="1"/>
</dbReference>
<evidence type="ECO:0000256" key="1">
    <source>
        <dbReference type="ARBA" id="ARBA00023015"/>
    </source>
</evidence>
<dbReference type="InterPro" id="IPR018062">
    <property type="entry name" value="HTH_AraC-typ_CS"/>
</dbReference>
<evidence type="ECO:0000313" key="5">
    <source>
        <dbReference type="EMBL" id="CEA09635.1"/>
    </source>
</evidence>
<proteinExistence type="predicted"/>
<protein>
    <submittedName>
        <fullName evidence="5">HTH-type transcriptional activator RhaS</fullName>
    </submittedName>
</protein>
<organism evidence="5">
    <name type="scientific">Arthrobacter saudimassiliensis</name>
    <dbReference type="NCBI Taxonomy" id="1461584"/>
    <lineage>
        <taxon>Bacteria</taxon>
        <taxon>Bacillati</taxon>
        <taxon>Actinomycetota</taxon>
        <taxon>Actinomycetes</taxon>
        <taxon>Micrococcales</taxon>
        <taxon>Micrococcaceae</taxon>
        <taxon>Arthrobacter</taxon>
    </lineage>
</organism>
<dbReference type="SMART" id="SM00342">
    <property type="entry name" value="HTH_ARAC"/>
    <property type="match status" value="1"/>
</dbReference>
<dbReference type="GO" id="GO:0003700">
    <property type="term" value="F:DNA-binding transcription factor activity"/>
    <property type="evidence" value="ECO:0007669"/>
    <property type="project" value="InterPro"/>
</dbReference>
<dbReference type="InterPro" id="IPR046532">
    <property type="entry name" value="DUF6597"/>
</dbReference>
<feature type="domain" description="HTH araC/xylS-type" evidence="4">
    <location>
        <begin position="162"/>
        <end position="264"/>
    </location>
</feature>
<name>A0A078MTJ4_9MICC</name>
<keyword evidence="2" id="KW-0238">DNA-binding</keyword>